<evidence type="ECO:0000313" key="2">
    <source>
        <dbReference type="Proteomes" id="UP001589855"/>
    </source>
</evidence>
<protein>
    <recommendedName>
        <fullName evidence="3">Bacteriocin immunity protein</fullName>
    </recommendedName>
</protein>
<comment type="caution">
    <text evidence="1">The sequence shown here is derived from an EMBL/GenBank/DDBJ whole genome shotgun (WGS) entry which is preliminary data.</text>
</comment>
<dbReference type="EMBL" id="JBHLUK010000075">
    <property type="protein sequence ID" value="MFC0424809.1"/>
    <property type="molecule type" value="Genomic_DNA"/>
</dbReference>
<keyword evidence="2" id="KW-1185">Reference proteome</keyword>
<name>A0ABV6K5R2_9LACO</name>
<accession>A0ABV6K5R2</accession>
<proteinExistence type="predicted"/>
<reference evidence="1 2" key="1">
    <citation type="submission" date="2024-09" db="EMBL/GenBank/DDBJ databases">
        <authorList>
            <person name="Sun Q."/>
            <person name="Mori K."/>
        </authorList>
    </citation>
    <scope>NUCLEOTIDE SEQUENCE [LARGE SCALE GENOMIC DNA]</scope>
    <source>
        <strain evidence="1 2">TBRC 4575</strain>
    </source>
</reference>
<gene>
    <name evidence="1" type="ORF">ACFFGS_11800</name>
</gene>
<sequence length="91" mass="9867">MATKAKVTPTEVLDAVSRAALTLDRTDSAQSGLQDLLHEFRRTLLQTNGQAATVVLYQGKLTSYLLKHPATYPATVTKLSTLLTQFAHPNG</sequence>
<evidence type="ECO:0008006" key="3">
    <source>
        <dbReference type="Google" id="ProtNLM"/>
    </source>
</evidence>
<dbReference type="RefSeq" id="WP_137644274.1">
    <property type="nucleotide sequence ID" value="NZ_BAABRM010000006.1"/>
</dbReference>
<evidence type="ECO:0000313" key="1">
    <source>
        <dbReference type="EMBL" id="MFC0424809.1"/>
    </source>
</evidence>
<dbReference type="Proteomes" id="UP001589855">
    <property type="component" value="Unassembled WGS sequence"/>
</dbReference>
<organism evidence="1 2">
    <name type="scientific">Lactiplantibacillus plajomi</name>
    <dbReference type="NCBI Taxonomy" id="1457217"/>
    <lineage>
        <taxon>Bacteria</taxon>
        <taxon>Bacillati</taxon>
        <taxon>Bacillota</taxon>
        <taxon>Bacilli</taxon>
        <taxon>Lactobacillales</taxon>
        <taxon>Lactobacillaceae</taxon>
        <taxon>Lactiplantibacillus</taxon>
    </lineage>
</organism>